<dbReference type="RefSeq" id="WP_106092416.1">
    <property type="nucleotide sequence ID" value="NZ_PVNL01000111.1"/>
</dbReference>
<dbReference type="EMBL" id="PVNL01000111">
    <property type="protein sequence ID" value="PRQ02708.1"/>
    <property type="molecule type" value="Genomic_DNA"/>
</dbReference>
<comment type="caution">
    <text evidence="2">The sequence shown here is derived from an EMBL/GenBank/DDBJ whole genome shotgun (WGS) entry which is preliminary data.</text>
</comment>
<evidence type="ECO:0000256" key="1">
    <source>
        <dbReference type="SAM" id="Phobius"/>
    </source>
</evidence>
<keyword evidence="1" id="KW-0812">Transmembrane</keyword>
<evidence type="ECO:0000313" key="2">
    <source>
        <dbReference type="EMBL" id="PRQ02708.1"/>
    </source>
</evidence>
<evidence type="ECO:0000313" key="3">
    <source>
        <dbReference type="Proteomes" id="UP000238823"/>
    </source>
</evidence>
<gene>
    <name evidence="2" type="ORF">ENSA7_55370</name>
</gene>
<reference evidence="2 3" key="1">
    <citation type="submission" date="2018-03" db="EMBL/GenBank/DDBJ databases">
        <title>Draft Genome Sequences of the Obligatory Marine Myxobacteria Enhygromyxa salina SWB007.</title>
        <authorList>
            <person name="Poehlein A."/>
            <person name="Moghaddam J.A."/>
            <person name="Harms H."/>
            <person name="Alanjari M."/>
            <person name="Koenig G.M."/>
            <person name="Daniel R."/>
            <person name="Schaeberle T.F."/>
        </authorList>
    </citation>
    <scope>NUCLEOTIDE SEQUENCE [LARGE SCALE GENOMIC DNA]</scope>
    <source>
        <strain evidence="2 3">SWB007</strain>
    </source>
</reference>
<accession>A0A2S9YC53</accession>
<sequence length="139" mass="15324">MWWLGGKTELMFETSIASHVDEDALTQMIEVLRRHFADPGRLEERMPNDAHGTVAIRTFIAGFSGFMSIIPLKPLVAKWLLLTLLGPMTATGALIGWLIGRAVWRWRSDGREQQLRGAFSELVGHASTPAPVLGPASSE</sequence>
<organism evidence="2 3">
    <name type="scientific">Enhygromyxa salina</name>
    <dbReference type="NCBI Taxonomy" id="215803"/>
    <lineage>
        <taxon>Bacteria</taxon>
        <taxon>Pseudomonadati</taxon>
        <taxon>Myxococcota</taxon>
        <taxon>Polyangia</taxon>
        <taxon>Nannocystales</taxon>
        <taxon>Nannocystaceae</taxon>
        <taxon>Enhygromyxa</taxon>
    </lineage>
</organism>
<dbReference type="AlphaFoldDB" id="A0A2S9YC53"/>
<protein>
    <submittedName>
        <fullName evidence="2">Uncharacterized protein</fullName>
    </submittedName>
</protein>
<feature type="transmembrane region" description="Helical" evidence="1">
    <location>
        <begin position="54"/>
        <end position="73"/>
    </location>
</feature>
<keyword evidence="1" id="KW-0472">Membrane</keyword>
<name>A0A2S9YC53_9BACT</name>
<proteinExistence type="predicted"/>
<dbReference type="Proteomes" id="UP000238823">
    <property type="component" value="Unassembled WGS sequence"/>
</dbReference>
<feature type="transmembrane region" description="Helical" evidence="1">
    <location>
        <begin position="79"/>
        <end position="99"/>
    </location>
</feature>
<keyword evidence="1" id="KW-1133">Transmembrane helix</keyword>